<name>A0A556QJ83_9BACT</name>
<organism evidence="1 2">
    <name type="scientific">Rariglobus hedericola</name>
    <dbReference type="NCBI Taxonomy" id="2597822"/>
    <lineage>
        <taxon>Bacteria</taxon>
        <taxon>Pseudomonadati</taxon>
        <taxon>Verrucomicrobiota</taxon>
        <taxon>Opitutia</taxon>
        <taxon>Opitutales</taxon>
        <taxon>Opitutaceae</taxon>
        <taxon>Rariglobus</taxon>
    </lineage>
</organism>
<dbReference type="EMBL" id="VMBG01000002">
    <property type="protein sequence ID" value="TSJ76715.1"/>
    <property type="molecule type" value="Genomic_DNA"/>
</dbReference>
<accession>A0A556QJ83</accession>
<sequence>MAEPSAKLDELLLDDCHVRYALGLLKELHGDFELRVKAIQQSFSSRTRFLPTIGRSDELAAHEAARAELARVVSAQETMERLHPLIAEGLAGELDNYVRLASPAYLRGLAAIDNLTAWPALLERLHAKLDELLRALVEARNMAASGYDWQRGRLSPAANEAIDRALLVAHQLDEEVNLVNSRADRHQMEILDTPQAAALLPRMPVVGFQVRIERVRTLIIAEVQAEFNRITEMLALLEETGIAGLREATDRVAVVHRESSQAYLQTYLGQLRAHMDEHRLVPTETTARIHRLQAKYLGGVNFPFDLG</sequence>
<proteinExistence type="predicted"/>
<gene>
    <name evidence="1" type="ORF">FPL22_11355</name>
</gene>
<protein>
    <submittedName>
        <fullName evidence="1">Uncharacterized protein</fullName>
    </submittedName>
</protein>
<dbReference type="AlphaFoldDB" id="A0A556QJ83"/>
<evidence type="ECO:0000313" key="1">
    <source>
        <dbReference type="EMBL" id="TSJ76715.1"/>
    </source>
</evidence>
<reference evidence="1 2" key="1">
    <citation type="submission" date="2019-07" db="EMBL/GenBank/DDBJ databases">
        <title>Description of 53C-WASEF.</title>
        <authorList>
            <person name="Pitt A."/>
            <person name="Hahn M.W."/>
        </authorList>
    </citation>
    <scope>NUCLEOTIDE SEQUENCE [LARGE SCALE GENOMIC DNA]</scope>
    <source>
        <strain evidence="1 2">53C-WASEF</strain>
    </source>
</reference>
<keyword evidence="2" id="KW-1185">Reference proteome</keyword>
<dbReference type="Proteomes" id="UP000315648">
    <property type="component" value="Unassembled WGS sequence"/>
</dbReference>
<evidence type="ECO:0000313" key="2">
    <source>
        <dbReference type="Proteomes" id="UP000315648"/>
    </source>
</evidence>
<comment type="caution">
    <text evidence="1">The sequence shown here is derived from an EMBL/GenBank/DDBJ whole genome shotgun (WGS) entry which is preliminary data.</text>
</comment>
<dbReference type="RefSeq" id="WP_144230472.1">
    <property type="nucleotide sequence ID" value="NZ_CBCRVV010000014.1"/>
</dbReference>